<proteinExistence type="predicted"/>
<keyword evidence="1 2" id="KW-0597">Phosphoprotein</keyword>
<dbReference type="NCBIfam" id="NF045717">
    <property type="entry name" value="DVU0259_DivK"/>
    <property type="match status" value="1"/>
</dbReference>
<feature type="modified residue" description="4-aspartylphosphate" evidence="2">
    <location>
        <position position="53"/>
    </location>
</feature>
<dbReference type="SMART" id="SM00448">
    <property type="entry name" value="REC"/>
    <property type="match status" value="1"/>
</dbReference>
<accession>A0A7M3MG50</accession>
<dbReference type="InterPro" id="IPR011006">
    <property type="entry name" value="CheY-like_superfamily"/>
</dbReference>
<dbReference type="OrthoDB" id="5295285at2"/>
<evidence type="ECO:0000256" key="2">
    <source>
        <dbReference type="PROSITE-ProRule" id="PRU00169"/>
    </source>
</evidence>
<protein>
    <submittedName>
        <fullName evidence="4">Response regulator</fullName>
    </submittedName>
</protein>
<dbReference type="AlphaFoldDB" id="A0A7M3MG50"/>
<evidence type="ECO:0000313" key="4">
    <source>
        <dbReference type="EMBL" id="TVM18302.1"/>
    </source>
</evidence>
<dbReference type="PROSITE" id="PS50110">
    <property type="entry name" value="RESPONSE_REGULATORY"/>
    <property type="match status" value="1"/>
</dbReference>
<gene>
    <name evidence="4" type="ORF">DPQ33_05990</name>
</gene>
<organism evidence="4 5">
    <name type="scientific">Oceanidesulfovibrio indonesiensis</name>
    <dbReference type="NCBI Taxonomy" id="54767"/>
    <lineage>
        <taxon>Bacteria</taxon>
        <taxon>Pseudomonadati</taxon>
        <taxon>Thermodesulfobacteriota</taxon>
        <taxon>Desulfovibrionia</taxon>
        <taxon>Desulfovibrionales</taxon>
        <taxon>Desulfovibrionaceae</taxon>
        <taxon>Oceanidesulfovibrio</taxon>
    </lineage>
</organism>
<dbReference type="EMBL" id="QMIE01000004">
    <property type="protein sequence ID" value="TVM18302.1"/>
    <property type="molecule type" value="Genomic_DNA"/>
</dbReference>
<dbReference type="Gene3D" id="3.40.50.2300">
    <property type="match status" value="1"/>
</dbReference>
<dbReference type="GO" id="GO:0000160">
    <property type="term" value="P:phosphorelay signal transduction system"/>
    <property type="evidence" value="ECO:0007669"/>
    <property type="project" value="InterPro"/>
</dbReference>
<evidence type="ECO:0000256" key="1">
    <source>
        <dbReference type="ARBA" id="ARBA00022553"/>
    </source>
</evidence>
<keyword evidence="5" id="KW-1185">Reference proteome</keyword>
<sequence>MSKKILIVDDDQEIRSYLTDLFTDNGYEVVTAADGSVADEVVVKEMPDLITLDLEMPEEWGPRFYRKLTQNPELKRIPVIVISGLSANKYAIPKAVASLSKPFDPDQLMRIVKDTIG</sequence>
<feature type="domain" description="Response regulatory" evidence="3">
    <location>
        <begin position="4"/>
        <end position="116"/>
    </location>
</feature>
<dbReference type="Pfam" id="PF00072">
    <property type="entry name" value="Response_reg"/>
    <property type="match status" value="1"/>
</dbReference>
<evidence type="ECO:0000313" key="5">
    <source>
        <dbReference type="Proteomes" id="UP000448292"/>
    </source>
</evidence>
<dbReference type="PANTHER" id="PTHR44591:SF3">
    <property type="entry name" value="RESPONSE REGULATORY DOMAIN-CONTAINING PROTEIN"/>
    <property type="match status" value="1"/>
</dbReference>
<evidence type="ECO:0000259" key="3">
    <source>
        <dbReference type="PROSITE" id="PS50110"/>
    </source>
</evidence>
<dbReference type="InterPro" id="IPR050595">
    <property type="entry name" value="Bact_response_regulator"/>
</dbReference>
<dbReference type="InterPro" id="IPR054815">
    <property type="entry name" value="DVU0259-like"/>
</dbReference>
<dbReference type="RefSeq" id="WP_144302303.1">
    <property type="nucleotide sequence ID" value="NZ_QMIE01000004.1"/>
</dbReference>
<dbReference type="SUPFAM" id="SSF52172">
    <property type="entry name" value="CheY-like"/>
    <property type="match status" value="1"/>
</dbReference>
<comment type="caution">
    <text evidence="4">The sequence shown here is derived from an EMBL/GenBank/DDBJ whole genome shotgun (WGS) entry which is preliminary data.</text>
</comment>
<reference evidence="4 5" key="1">
    <citation type="submission" date="2018-06" db="EMBL/GenBank/DDBJ databases">
        <title>Complete genome of Desulfovibrio indonesiensis P37SLT.</title>
        <authorList>
            <person name="Crispim J.S."/>
            <person name="Vidigal P.M.P."/>
            <person name="Silva L.C.F."/>
            <person name="Laguardia C.N."/>
            <person name="Araujo L.C."/>
            <person name="Dias R.S."/>
            <person name="Sousa M.P."/>
            <person name="Paula S.O."/>
            <person name="Silva C."/>
        </authorList>
    </citation>
    <scope>NUCLEOTIDE SEQUENCE [LARGE SCALE GENOMIC DNA]</scope>
    <source>
        <strain evidence="4 5">P37SLT</strain>
    </source>
</reference>
<dbReference type="PANTHER" id="PTHR44591">
    <property type="entry name" value="STRESS RESPONSE REGULATOR PROTEIN 1"/>
    <property type="match status" value="1"/>
</dbReference>
<dbReference type="InterPro" id="IPR001789">
    <property type="entry name" value="Sig_transdc_resp-reg_receiver"/>
</dbReference>
<dbReference type="Proteomes" id="UP000448292">
    <property type="component" value="Unassembled WGS sequence"/>
</dbReference>
<name>A0A7M3MG50_9BACT</name>